<evidence type="ECO:0000259" key="4">
    <source>
        <dbReference type="PROSITE" id="PS50932"/>
    </source>
</evidence>
<dbReference type="Pfam" id="PF13377">
    <property type="entry name" value="Peripla_BP_3"/>
    <property type="match status" value="1"/>
</dbReference>
<dbReference type="InterPro" id="IPR000843">
    <property type="entry name" value="HTH_LacI"/>
</dbReference>
<protein>
    <submittedName>
        <fullName evidence="5">LacI family transcriptional regulator</fullName>
    </submittedName>
</protein>
<organism evidence="5 6">
    <name type="scientific">Actinoplanes xinjiangensis</name>
    <dbReference type="NCBI Taxonomy" id="512350"/>
    <lineage>
        <taxon>Bacteria</taxon>
        <taxon>Bacillati</taxon>
        <taxon>Actinomycetota</taxon>
        <taxon>Actinomycetes</taxon>
        <taxon>Micromonosporales</taxon>
        <taxon>Micromonosporaceae</taxon>
        <taxon>Actinoplanes</taxon>
    </lineage>
</organism>
<comment type="caution">
    <text evidence="5">The sequence shown here is derived from an EMBL/GenBank/DDBJ whole genome shotgun (WGS) entry which is preliminary data.</text>
</comment>
<accession>A0A316FFI7</accession>
<reference evidence="5 6" key="1">
    <citation type="submission" date="2018-05" db="EMBL/GenBank/DDBJ databases">
        <title>Genomic Encyclopedia of Archaeal and Bacterial Type Strains, Phase II (KMG-II): from individual species to whole genera.</title>
        <authorList>
            <person name="Goeker M."/>
        </authorList>
    </citation>
    <scope>NUCLEOTIDE SEQUENCE [LARGE SCALE GENOMIC DNA]</scope>
    <source>
        <strain evidence="5 6">DSM 45184</strain>
    </source>
</reference>
<dbReference type="SMART" id="SM00354">
    <property type="entry name" value="HTH_LACI"/>
    <property type="match status" value="1"/>
</dbReference>
<dbReference type="SUPFAM" id="SSF53822">
    <property type="entry name" value="Periplasmic binding protein-like I"/>
    <property type="match status" value="1"/>
</dbReference>
<evidence type="ECO:0000256" key="1">
    <source>
        <dbReference type="ARBA" id="ARBA00023015"/>
    </source>
</evidence>
<dbReference type="InterPro" id="IPR028082">
    <property type="entry name" value="Peripla_BP_I"/>
</dbReference>
<dbReference type="PANTHER" id="PTHR30146">
    <property type="entry name" value="LACI-RELATED TRANSCRIPTIONAL REPRESSOR"/>
    <property type="match status" value="1"/>
</dbReference>
<evidence type="ECO:0000313" key="5">
    <source>
        <dbReference type="EMBL" id="PWK47584.1"/>
    </source>
</evidence>
<dbReference type="Gene3D" id="1.10.260.40">
    <property type="entry name" value="lambda repressor-like DNA-binding domains"/>
    <property type="match status" value="1"/>
</dbReference>
<evidence type="ECO:0000313" key="6">
    <source>
        <dbReference type="Proteomes" id="UP000245697"/>
    </source>
</evidence>
<dbReference type="GO" id="GO:0000976">
    <property type="term" value="F:transcription cis-regulatory region binding"/>
    <property type="evidence" value="ECO:0007669"/>
    <property type="project" value="TreeGrafter"/>
</dbReference>
<name>A0A316FFI7_9ACTN</name>
<dbReference type="PANTHER" id="PTHR30146:SF153">
    <property type="entry name" value="LACTOSE OPERON REPRESSOR"/>
    <property type="match status" value="1"/>
</dbReference>
<evidence type="ECO:0000256" key="2">
    <source>
        <dbReference type="ARBA" id="ARBA00023125"/>
    </source>
</evidence>
<evidence type="ECO:0000256" key="3">
    <source>
        <dbReference type="ARBA" id="ARBA00023163"/>
    </source>
</evidence>
<dbReference type="PROSITE" id="PS50932">
    <property type="entry name" value="HTH_LACI_2"/>
    <property type="match status" value="1"/>
</dbReference>
<dbReference type="Proteomes" id="UP000245697">
    <property type="component" value="Unassembled WGS sequence"/>
</dbReference>
<dbReference type="CDD" id="cd01392">
    <property type="entry name" value="HTH_LacI"/>
    <property type="match status" value="1"/>
</dbReference>
<dbReference type="OrthoDB" id="37081at2"/>
<dbReference type="InterPro" id="IPR010982">
    <property type="entry name" value="Lambda_DNA-bd_dom_sf"/>
</dbReference>
<dbReference type="InterPro" id="IPR046335">
    <property type="entry name" value="LacI/GalR-like_sensor"/>
</dbReference>
<dbReference type="Pfam" id="PF00356">
    <property type="entry name" value="LacI"/>
    <property type="match status" value="1"/>
</dbReference>
<dbReference type="SUPFAM" id="SSF47413">
    <property type="entry name" value="lambda repressor-like DNA-binding domains"/>
    <property type="match status" value="1"/>
</dbReference>
<gene>
    <name evidence="5" type="ORF">BC793_107194</name>
</gene>
<dbReference type="AlphaFoldDB" id="A0A316FFI7"/>
<proteinExistence type="predicted"/>
<dbReference type="GO" id="GO:0003700">
    <property type="term" value="F:DNA-binding transcription factor activity"/>
    <property type="evidence" value="ECO:0007669"/>
    <property type="project" value="TreeGrafter"/>
</dbReference>
<sequence length="331" mass="34992">MVDPTSSDRPTMAEIAHAAGVSLATVSKVWNGRADVSDRTRDRVEELLRVHGYRGRRQWHTEAAGTVDVIFSEIDCAWEGEHLRGIEAAAHEAGARVVVSSLDRGETARRQLLQRLRAGRTDGAILATMTAAGPLVAALNRLNVPVVALDPLRAPAGDLLSVDAANFAGARAATAHLLELGHRRIGLVAGLDQLLCSRARLDGFLAAHDEAGVPPDLDLVEHGEFDFPSGIAAGGRLLDRSVPPTAVFAMSDYMAIGVYEAARLRGVSVPDQLSVVGFDDLPGARWAAPPLTTVRQPLREMGALAVRTALGLAGGGVLDTQLVVRESTAPI</sequence>
<keyword evidence="2" id="KW-0238">DNA-binding</keyword>
<dbReference type="EMBL" id="QGGR01000007">
    <property type="protein sequence ID" value="PWK47584.1"/>
    <property type="molecule type" value="Genomic_DNA"/>
</dbReference>
<dbReference type="Gene3D" id="3.40.50.2300">
    <property type="match status" value="2"/>
</dbReference>
<keyword evidence="1" id="KW-0805">Transcription regulation</keyword>
<keyword evidence="3" id="KW-0804">Transcription</keyword>
<feature type="domain" description="HTH lacI-type" evidence="4">
    <location>
        <begin position="10"/>
        <end position="54"/>
    </location>
</feature>
<keyword evidence="6" id="KW-1185">Reference proteome</keyword>